<dbReference type="InterPro" id="IPR013809">
    <property type="entry name" value="ENTH"/>
</dbReference>
<dbReference type="AlphaFoldDB" id="A0AAV8C2F9"/>
<feature type="compositionally biased region" description="Low complexity" evidence="6">
    <location>
        <begin position="176"/>
        <end position="200"/>
    </location>
</feature>
<dbReference type="SUPFAM" id="SSF48464">
    <property type="entry name" value="ENTH/VHS domain"/>
    <property type="match status" value="1"/>
</dbReference>
<dbReference type="CDD" id="cd03571">
    <property type="entry name" value="ENTH"/>
    <property type="match status" value="1"/>
</dbReference>
<dbReference type="PROSITE" id="PS50942">
    <property type="entry name" value="ENTH"/>
    <property type="match status" value="1"/>
</dbReference>
<evidence type="ECO:0000256" key="5">
    <source>
        <dbReference type="ARBA" id="ARBA00023329"/>
    </source>
</evidence>
<dbReference type="GO" id="GO:0005886">
    <property type="term" value="C:plasma membrane"/>
    <property type="evidence" value="ECO:0007669"/>
    <property type="project" value="TreeGrafter"/>
</dbReference>
<organism evidence="8 9">
    <name type="scientific">Rhynchospora pubera</name>
    <dbReference type="NCBI Taxonomy" id="906938"/>
    <lineage>
        <taxon>Eukaryota</taxon>
        <taxon>Viridiplantae</taxon>
        <taxon>Streptophyta</taxon>
        <taxon>Embryophyta</taxon>
        <taxon>Tracheophyta</taxon>
        <taxon>Spermatophyta</taxon>
        <taxon>Magnoliopsida</taxon>
        <taxon>Liliopsida</taxon>
        <taxon>Poales</taxon>
        <taxon>Cyperaceae</taxon>
        <taxon>Cyperoideae</taxon>
        <taxon>Rhynchosporeae</taxon>
        <taxon>Rhynchospora</taxon>
    </lineage>
</organism>
<feature type="region of interest" description="Disordered" evidence="6">
    <location>
        <begin position="222"/>
        <end position="243"/>
    </location>
</feature>
<evidence type="ECO:0000256" key="2">
    <source>
        <dbReference type="ARBA" id="ARBA00004555"/>
    </source>
</evidence>
<comment type="subcellular location">
    <subcellularLocation>
        <location evidence="1">Cytoplasmic vesicle</location>
        <location evidence="1">Clathrin-coated vesicle</location>
    </subcellularLocation>
    <subcellularLocation>
        <location evidence="2">Golgi apparatus</location>
    </subcellularLocation>
</comment>
<comment type="caution">
    <text evidence="8">The sequence shown here is derived from an EMBL/GenBank/DDBJ whole genome shotgun (WGS) entry which is preliminary data.</text>
</comment>
<comment type="similarity">
    <text evidence="3">Belongs to the epsin family.</text>
</comment>
<gene>
    <name evidence="8" type="ORF">LUZ62_084029</name>
</gene>
<dbReference type="SMART" id="SM00273">
    <property type="entry name" value="ENTH"/>
    <property type="match status" value="1"/>
</dbReference>
<dbReference type="Gene3D" id="1.25.40.90">
    <property type="match status" value="1"/>
</dbReference>
<proteinExistence type="inferred from homology"/>
<evidence type="ECO:0000259" key="7">
    <source>
        <dbReference type="PROSITE" id="PS50942"/>
    </source>
</evidence>
<dbReference type="Pfam" id="PF01417">
    <property type="entry name" value="ENTH"/>
    <property type="match status" value="1"/>
</dbReference>
<accession>A0AAV8C2F9</accession>
<dbReference type="GO" id="GO:0006897">
    <property type="term" value="P:endocytosis"/>
    <property type="evidence" value="ECO:0007669"/>
    <property type="project" value="TreeGrafter"/>
</dbReference>
<keyword evidence="5" id="KW-0968">Cytoplasmic vesicle</keyword>
<protein>
    <submittedName>
        <fullName evidence="8">Clathrin interactor EPSIN 1</fullName>
    </submittedName>
</protein>
<dbReference type="FunFam" id="1.25.40.90:FF:000006">
    <property type="entry name" value="Clathrin interactor 1"/>
    <property type="match status" value="1"/>
</dbReference>
<reference evidence="8" key="1">
    <citation type="submission" date="2022-08" db="EMBL/GenBank/DDBJ databases">
        <authorList>
            <person name="Marques A."/>
        </authorList>
    </citation>
    <scope>NUCLEOTIDE SEQUENCE</scope>
    <source>
        <strain evidence="8">RhyPub2mFocal</strain>
        <tissue evidence="8">Leaves</tissue>
    </source>
</reference>
<dbReference type="GO" id="GO:0005794">
    <property type="term" value="C:Golgi apparatus"/>
    <property type="evidence" value="ECO:0007669"/>
    <property type="project" value="UniProtKB-SubCell"/>
</dbReference>
<keyword evidence="4" id="KW-0333">Golgi apparatus</keyword>
<dbReference type="GO" id="GO:0030125">
    <property type="term" value="C:clathrin vesicle coat"/>
    <property type="evidence" value="ECO:0007669"/>
    <property type="project" value="TreeGrafter"/>
</dbReference>
<name>A0AAV8C2F9_9POAL</name>
<dbReference type="GO" id="GO:0005768">
    <property type="term" value="C:endosome"/>
    <property type="evidence" value="ECO:0007669"/>
    <property type="project" value="TreeGrafter"/>
</dbReference>
<keyword evidence="9" id="KW-1185">Reference proteome</keyword>
<dbReference type="PANTHER" id="PTHR12276:SF87">
    <property type="entry name" value="OS01G0738600 PROTEIN"/>
    <property type="match status" value="1"/>
</dbReference>
<feature type="domain" description="ENTH" evidence="7">
    <location>
        <begin position="23"/>
        <end position="155"/>
    </location>
</feature>
<dbReference type="EMBL" id="JAMFTS010000005">
    <property type="protein sequence ID" value="KAJ4749624.1"/>
    <property type="molecule type" value="Genomic_DNA"/>
</dbReference>
<evidence type="ECO:0000256" key="6">
    <source>
        <dbReference type="SAM" id="MobiDB-lite"/>
    </source>
</evidence>
<dbReference type="Proteomes" id="UP001140206">
    <property type="component" value="Chromosome 5"/>
</dbReference>
<sequence length="438" mass="48771">MDFMDFKKLFHQAVREIKREVNLKVLNVPEIEQKVLDATSDEPWGPHGSDLSEIAQATKKFLDCDLAMNILWQRLNNTKANWRHLYKALVVIEYIIAHGSERAVDDIYDNISQITALSRFECVEPNGKDVGLNVRNKTEAILSILDDREKLQQVREKAAATRDKYIGLSSTGISNKTSSASFSSESYESTSNGYGSTNGSKEADLFNSNKEYNSYNGVERDQYSRENVKHKSQGSTLKDDFDEDFDPRAATATYRSANKSSQRVDCFVPNLMDDIFDTPLSTPNLKNATNYGQEEVDLFADAAFQSTTSTSETTAFQGNIDLFVNTCPEAKPKASVSGNKIDNSFDPFALMPLKDPDTRNYKSDQADEIEHEFGVFTSNTEIPAKPTTQNGAFQAKSGIWADSLSRGLINFDITESKKSSLADEKYSALSQSQAAGIK</sequence>
<evidence type="ECO:0000256" key="3">
    <source>
        <dbReference type="ARBA" id="ARBA00010130"/>
    </source>
</evidence>
<evidence type="ECO:0000256" key="4">
    <source>
        <dbReference type="ARBA" id="ARBA00023034"/>
    </source>
</evidence>
<evidence type="ECO:0000256" key="1">
    <source>
        <dbReference type="ARBA" id="ARBA00004132"/>
    </source>
</evidence>
<dbReference type="PANTHER" id="PTHR12276">
    <property type="entry name" value="EPSIN/ENT-RELATED"/>
    <property type="match status" value="1"/>
</dbReference>
<dbReference type="GO" id="GO:0030276">
    <property type="term" value="F:clathrin binding"/>
    <property type="evidence" value="ECO:0007669"/>
    <property type="project" value="TreeGrafter"/>
</dbReference>
<feature type="region of interest" description="Disordered" evidence="6">
    <location>
        <begin position="176"/>
        <end position="208"/>
    </location>
</feature>
<dbReference type="GO" id="GO:0005543">
    <property type="term" value="F:phospholipid binding"/>
    <property type="evidence" value="ECO:0007669"/>
    <property type="project" value="TreeGrafter"/>
</dbReference>
<dbReference type="InterPro" id="IPR008942">
    <property type="entry name" value="ENTH_VHS"/>
</dbReference>
<evidence type="ECO:0000313" key="8">
    <source>
        <dbReference type="EMBL" id="KAJ4749624.1"/>
    </source>
</evidence>
<evidence type="ECO:0000313" key="9">
    <source>
        <dbReference type="Proteomes" id="UP001140206"/>
    </source>
</evidence>